<keyword evidence="13" id="KW-1185">Reference proteome</keyword>
<dbReference type="Pfam" id="PF00482">
    <property type="entry name" value="T2SSF"/>
    <property type="match status" value="2"/>
</dbReference>
<evidence type="ECO:0000256" key="1">
    <source>
        <dbReference type="ARBA" id="ARBA00004429"/>
    </source>
</evidence>
<gene>
    <name evidence="12" type="ORF">ACFFLH_03215</name>
</gene>
<proteinExistence type="inferred from homology"/>
<dbReference type="PANTHER" id="PTHR30012">
    <property type="entry name" value="GENERAL SECRETION PATHWAY PROTEIN"/>
    <property type="match status" value="1"/>
</dbReference>
<organism evidence="12 13">
    <name type="scientific">Balneatrix alpica</name>
    <dbReference type="NCBI Taxonomy" id="75684"/>
    <lineage>
        <taxon>Bacteria</taxon>
        <taxon>Pseudomonadati</taxon>
        <taxon>Pseudomonadota</taxon>
        <taxon>Gammaproteobacteria</taxon>
        <taxon>Oceanospirillales</taxon>
        <taxon>Balneatrichaceae</taxon>
        <taxon>Balneatrix</taxon>
    </lineage>
</organism>
<dbReference type="RefSeq" id="WP_027313015.1">
    <property type="nucleotide sequence ID" value="NZ_JBHLZN010000001.1"/>
</dbReference>
<evidence type="ECO:0000256" key="9">
    <source>
        <dbReference type="RuleBase" id="RU003923"/>
    </source>
</evidence>
<keyword evidence="3 9" id="KW-0813">Transport</keyword>
<protein>
    <submittedName>
        <fullName evidence="12">Type II secretion system F family protein</fullName>
    </submittedName>
</protein>
<evidence type="ECO:0000256" key="2">
    <source>
        <dbReference type="ARBA" id="ARBA00005745"/>
    </source>
</evidence>
<dbReference type="InterPro" id="IPR003004">
    <property type="entry name" value="GspF/PilC"/>
</dbReference>
<dbReference type="PROSITE" id="PS00874">
    <property type="entry name" value="T2SP_F"/>
    <property type="match status" value="1"/>
</dbReference>
<name>A0ABV5Z853_9GAMM</name>
<evidence type="ECO:0000256" key="4">
    <source>
        <dbReference type="ARBA" id="ARBA00022475"/>
    </source>
</evidence>
<evidence type="ECO:0000256" key="3">
    <source>
        <dbReference type="ARBA" id="ARBA00022448"/>
    </source>
</evidence>
<feature type="transmembrane region" description="Helical" evidence="10">
    <location>
        <begin position="179"/>
        <end position="199"/>
    </location>
</feature>
<dbReference type="InterPro" id="IPR001992">
    <property type="entry name" value="T2SS_GspF/T4SS_PilC_CS"/>
</dbReference>
<comment type="subcellular location">
    <subcellularLocation>
        <location evidence="1 9">Cell inner membrane</location>
        <topology evidence="1 9">Multi-pass membrane protein</topology>
    </subcellularLocation>
</comment>
<dbReference type="InterPro" id="IPR042094">
    <property type="entry name" value="T2SS_GspF_sf"/>
</dbReference>
<reference evidence="12 13" key="1">
    <citation type="submission" date="2024-09" db="EMBL/GenBank/DDBJ databases">
        <authorList>
            <person name="Sun Q."/>
            <person name="Mori K."/>
        </authorList>
    </citation>
    <scope>NUCLEOTIDE SEQUENCE [LARGE SCALE GENOMIC DNA]</scope>
    <source>
        <strain evidence="12 13">ATCC 51285</strain>
    </source>
</reference>
<feature type="domain" description="Type II secretion system protein GspF" evidence="11">
    <location>
        <begin position="77"/>
        <end position="200"/>
    </location>
</feature>
<keyword evidence="8 10" id="KW-0472">Membrane</keyword>
<evidence type="ECO:0000259" key="11">
    <source>
        <dbReference type="Pfam" id="PF00482"/>
    </source>
</evidence>
<feature type="domain" description="Type II secretion system protein GspF" evidence="11">
    <location>
        <begin position="281"/>
        <end position="403"/>
    </location>
</feature>
<feature type="transmembrane region" description="Helical" evidence="10">
    <location>
        <begin position="230"/>
        <end position="248"/>
    </location>
</feature>
<feature type="transmembrane region" description="Helical" evidence="10">
    <location>
        <begin position="384"/>
        <end position="404"/>
    </location>
</feature>
<sequence>MAKAAEVKVKTKPVFRWSGVDHQGEKVSGEIEAASLEAAKEQLSQQRIKIRSVRKKVEIGLFSEKSKKITPMDLAVFTRQLATMMQAGVPIVQAFDLVAGTSQKDQMKQLLRQLRAEVAGGNLISSAMRKHPQYFDPLFCQLVMVGEQSGTLDIMLDRIASYKEKTELLKGKIKKAMTYPAAVVVVAIIVTGILLVKVVPQFEAMFKGFGADLPAFTQMVLGLSEVVQDWWWAVLLAAGGGVFLFRRAMRINVQFRHQVQRKTLSLPVIGKILHNACIARFSRTLHTTYASGVPMIEALTSSAGATNNAYYEKALLQAKRAVAGGQSLRLSLQMTGILPPMVIQMIGIGEEAGSLEIMLDKLAIYYEAEVDNAIDSLTSLLEPMIMAVIGVLVGGLIIAMYLPIFQLGSVV</sequence>
<dbReference type="PRINTS" id="PR00812">
    <property type="entry name" value="BCTERIALGSPF"/>
</dbReference>
<evidence type="ECO:0000256" key="5">
    <source>
        <dbReference type="ARBA" id="ARBA00022519"/>
    </source>
</evidence>
<comment type="caution">
    <text evidence="12">The sequence shown here is derived from an EMBL/GenBank/DDBJ whole genome shotgun (WGS) entry which is preliminary data.</text>
</comment>
<dbReference type="EMBL" id="JBHLZN010000001">
    <property type="protein sequence ID" value="MFB9885422.1"/>
    <property type="molecule type" value="Genomic_DNA"/>
</dbReference>
<dbReference type="Gene3D" id="1.20.81.30">
    <property type="entry name" value="Type II secretion system (T2SS), domain F"/>
    <property type="match status" value="2"/>
</dbReference>
<evidence type="ECO:0000313" key="12">
    <source>
        <dbReference type="EMBL" id="MFB9885422.1"/>
    </source>
</evidence>
<dbReference type="InterPro" id="IPR018076">
    <property type="entry name" value="T2SS_GspF_dom"/>
</dbReference>
<dbReference type="PANTHER" id="PTHR30012:SF7">
    <property type="entry name" value="PROTEIN TRANSPORT PROTEIN HOFC HOMOLOG"/>
    <property type="match status" value="1"/>
</dbReference>
<evidence type="ECO:0000256" key="7">
    <source>
        <dbReference type="ARBA" id="ARBA00022989"/>
    </source>
</evidence>
<evidence type="ECO:0000313" key="13">
    <source>
        <dbReference type="Proteomes" id="UP001589628"/>
    </source>
</evidence>
<keyword evidence="5" id="KW-0997">Cell inner membrane</keyword>
<evidence type="ECO:0000256" key="8">
    <source>
        <dbReference type="ARBA" id="ARBA00023136"/>
    </source>
</evidence>
<dbReference type="Proteomes" id="UP001589628">
    <property type="component" value="Unassembled WGS sequence"/>
</dbReference>
<comment type="similarity">
    <text evidence="2 9">Belongs to the GSP F family.</text>
</comment>
<keyword evidence="6 9" id="KW-0812">Transmembrane</keyword>
<evidence type="ECO:0000256" key="6">
    <source>
        <dbReference type="ARBA" id="ARBA00022692"/>
    </source>
</evidence>
<accession>A0ABV5Z853</accession>
<keyword evidence="7 10" id="KW-1133">Transmembrane helix</keyword>
<evidence type="ECO:0000256" key="10">
    <source>
        <dbReference type="SAM" id="Phobius"/>
    </source>
</evidence>
<keyword evidence="4" id="KW-1003">Cell membrane</keyword>